<keyword evidence="4 6" id="KW-1133">Transmembrane helix</keyword>
<dbReference type="Proteomes" id="UP000681317">
    <property type="component" value="Chromosome"/>
</dbReference>
<feature type="domain" description="RDD" evidence="7">
    <location>
        <begin position="84"/>
        <end position="210"/>
    </location>
</feature>
<dbReference type="PANTHER" id="PTHR36115:SF6">
    <property type="entry name" value="PROLINE-RICH ANTIGEN HOMOLOG"/>
    <property type="match status" value="1"/>
</dbReference>
<evidence type="ECO:0000313" key="9">
    <source>
        <dbReference type="Proteomes" id="UP000681317"/>
    </source>
</evidence>
<comment type="subcellular location">
    <subcellularLocation>
        <location evidence="1">Cell membrane</location>
        <topology evidence="1">Multi-pass membrane protein</topology>
    </subcellularLocation>
</comment>
<evidence type="ECO:0000256" key="3">
    <source>
        <dbReference type="ARBA" id="ARBA00022692"/>
    </source>
</evidence>
<feature type="transmembrane region" description="Helical" evidence="6">
    <location>
        <begin position="188"/>
        <end position="208"/>
    </location>
</feature>
<reference evidence="8 9" key="1">
    <citation type="submission" date="2021-03" db="EMBL/GenBank/DDBJ databases">
        <title>Complete Genome Sequences of Two Lysobacter Strains Isolated from Sea Water (Lysobacter caseinilyticus) and Soil (Lysobacter helvus) in South Korea.</title>
        <authorList>
            <person name="Watanabe Y."/>
            <person name="Arakawa K."/>
        </authorList>
    </citation>
    <scope>NUCLEOTIDE SEQUENCE [LARGE SCALE GENOMIC DNA]</scope>
    <source>
        <strain evidence="8 9">KVB24</strain>
    </source>
</reference>
<feature type="transmembrane region" description="Helical" evidence="6">
    <location>
        <begin position="98"/>
        <end position="121"/>
    </location>
</feature>
<dbReference type="RefSeq" id="WP_213434137.1">
    <property type="nucleotide sequence ID" value="NZ_AP024545.1"/>
</dbReference>
<evidence type="ECO:0000256" key="6">
    <source>
        <dbReference type="SAM" id="Phobius"/>
    </source>
</evidence>
<keyword evidence="3 6" id="KW-0812">Transmembrane</keyword>
<keyword evidence="9" id="KW-1185">Reference proteome</keyword>
<feature type="transmembrane region" description="Helical" evidence="6">
    <location>
        <begin position="238"/>
        <end position="255"/>
    </location>
</feature>
<dbReference type="PANTHER" id="PTHR36115">
    <property type="entry name" value="PROLINE-RICH ANTIGEN HOMOLOG-RELATED"/>
    <property type="match status" value="1"/>
</dbReference>
<evidence type="ECO:0000313" key="8">
    <source>
        <dbReference type="EMBL" id="BCT93196.1"/>
    </source>
</evidence>
<evidence type="ECO:0000256" key="5">
    <source>
        <dbReference type="ARBA" id="ARBA00023136"/>
    </source>
</evidence>
<gene>
    <name evidence="8" type="ORF">LYSCAS_22200</name>
</gene>
<sequence length="258" mass="27872">MSEIWYVLVDGNAEARTRADIAYLRWTGLLDDDALVRTEGMPDWVPFRDSALASEPPSDVPGFPPRVVVPPTLAVSDDGWQDTTPSPWRRYFARSLDVLVLGALAWLVTAFAMAGISTQLYETVFASPLVDNSIVSGIATCALVLPITALLLGTSGSTIGKWVFGVRVTRQDGRPIGIMAALNREVGVFLKGMGLGIPLVALFTHAFAYSRLSDQGVTAWDKDQPWVVTHRPQGSGQVALYCLGIITIVGGFILLRAL</sequence>
<name>A0ABN6FUP5_9GAMM</name>
<evidence type="ECO:0000256" key="4">
    <source>
        <dbReference type="ARBA" id="ARBA00022989"/>
    </source>
</evidence>
<evidence type="ECO:0000256" key="1">
    <source>
        <dbReference type="ARBA" id="ARBA00004651"/>
    </source>
</evidence>
<dbReference type="InterPro" id="IPR010432">
    <property type="entry name" value="RDD"/>
</dbReference>
<dbReference type="Pfam" id="PF06271">
    <property type="entry name" value="RDD"/>
    <property type="match status" value="1"/>
</dbReference>
<organism evidence="8 9">
    <name type="scientific">Noviluteimonas caseinilytica</name>
    <dbReference type="NCBI Taxonomy" id="2675101"/>
    <lineage>
        <taxon>Bacteria</taxon>
        <taxon>Pseudomonadati</taxon>
        <taxon>Pseudomonadota</taxon>
        <taxon>Gammaproteobacteria</taxon>
        <taxon>Lysobacterales</taxon>
        <taxon>Lysobacteraceae</taxon>
        <taxon>Noviluteimonas</taxon>
    </lineage>
</organism>
<dbReference type="InterPro" id="IPR051791">
    <property type="entry name" value="Pra-immunoreactive"/>
</dbReference>
<feature type="transmembrane region" description="Helical" evidence="6">
    <location>
        <begin position="133"/>
        <end position="152"/>
    </location>
</feature>
<accession>A0ABN6FUP5</accession>
<proteinExistence type="predicted"/>
<keyword evidence="5 6" id="KW-0472">Membrane</keyword>
<keyword evidence="2" id="KW-1003">Cell membrane</keyword>
<protein>
    <submittedName>
        <fullName evidence="8">RDD family protein</fullName>
    </submittedName>
</protein>
<evidence type="ECO:0000256" key="2">
    <source>
        <dbReference type="ARBA" id="ARBA00022475"/>
    </source>
</evidence>
<dbReference type="EMBL" id="AP024545">
    <property type="protein sequence ID" value="BCT93196.1"/>
    <property type="molecule type" value="Genomic_DNA"/>
</dbReference>
<evidence type="ECO:0000259" key="7">
    <source>
        <dbReference type="Pfam" id="PF06271"/>
    </source>
</evidence>